<keyword evidence="1" id="KW-1133">Transmembrane helix</keyword>
<organism evidence="2 3">
    <name type="scientific">Actinomyces ruminicola</name>
    <dbReference type="NCBI Taxonomy" id="332524"/>
    <lineage>
        <taxon>Bacteria</taxon>
        <taxon>Bacillati</taxon>
        <taxon>Actinomycetota</taxon>
        <taxon>Actinomycetes</taxon>
        <taxon>Actinomycetales</taxon>
        <taxon>Actinomycetaceae</taxon>
        <taxon>Actinomyces</taxon>
    </lineage>
</organism>
<keyword evidence="1" id="KW-0812">Transmembrane</keyword>
<sequence length="121" mass="13138">MLCFGLGLLAFGIVGYLVGTHLNVARPTQEIDRHVAAFRQELFNRVQAGAFQVAPGAPAPRSSGEAQQQVGYLVAQERVRAERALRGVHTLFWIPIQYWGIVEVITGAVLLVVALVFVVVG</sequence>
<dbReference type="Proteomes" id="UP000199671">
    <property type="component" value="Unassembled WGS sequence"/>
</dbReference>
<proteinExistence type="predicted"/>
<accession>A0A1G9S3S1</accession>
<reference evidence="2 3" key="1">
    <citation type="submission" date="2016-10" db="EMBL/GenBank/DDBJ databases">
        <authorList>
            <person name="de Groot N.N."/>
        </authorList>
    </citation>
    <scope>NUCLEOTIDE SEQUENCE [LARGE SCALE GENOMIC DNA]</scope>
    <source>
        <strain evidence="2 3">KPR-7B</strain>
    </source>
</reference>
<keyword evidence="1" id="KW-0472">Membrane</keyword>
<evidence type="ECO:0000313" key="3">
    <source>
        <dbReference type="Proteomes" id="UP000199671"/>
    </source>
</evidence>
<evidence type="ECO:0000313" key="2">
    <source>
        <dbReference type="EMBL" id="SDM29395.1"/>
    </source>
</evidence>
<protein>
    <submittedName>
        <fullName evidence="2">Uncharacterized protein</fullName>
    </submittedName>
</protein>
<evidence type="ECO:0000256" key="1">
    <source>
        <dbReference type="SAM" id="Phobius"/>
    </source>
</evidence>
<name>A0A1G9S3S1_9ACTO</name>
<feature type="transmembrane region" description="Helical" evidence="1">
    <location>
        <begin position="96"/>
        <end position="120"/>
    </location>
</feature>
<dbReference type="AlphaFoldDB" id="A0A1G9S3S1"/>
<gene>
    <name evidence="2" type="ORF">SAMN04487766_101249</name>
</gene>
<dbReference type="EMBL" id="FNHU01000001">
    <property type="protein sequence ID" value="SDM29395.1"/>
    <property type="molecule type" value="Genomic_DNA"/>
</dbReference>